<evidence type="ECO:0000256" key="4">
    <source>
        <dbReference type="ARBA" id="ARBA00023069"/>
    </source>
</evidence>
<dbReference type="GO" id="GO:0060271">
    <property type="term" value="P:cilium assembly"/>
    <property type="evidence" value="ECO:0007669"/>
    <property type="project" value="TreeGrafter"/>
</dbReference>
<comment type="subcellular location">
    <subcellularLocation>
        <location evidence="1">Cell projection</location>
        <location evidence="1">Cilium</location>
    </subcellularLocation>
    <subcellularLocation>
        <location evidence="2">Cytoplasm</location>
    </subcellularLocation>
</comment>
<dbReference type="GeneID" id="22575198"/>
<dbReference type="Pfam" id="PF24529">
    <property type="entry name" value="CFAP47"/>
    <property type="match status" value="1"/>
</dbReference>
<evidence type="ECO:0000256" key="3">
    <source>
        <dbReference type="ARBA" id="ARBA00022490"/>
    </source>
</evidence>
<keyword evidence="5" id="KW-0966">Cell projection</keyword>
<dbReference type="OrthoDB" id="10060824at2759"/>
<evidence type="ECO:0000256" key="6">
    <source>
        <dbReference type="SAM" id="MobiDB-lite"/>
    </source>
</evidence>
<keyword evidence="11" id="KW-1185">Reference proteome</keyword>
<dbReference type="VEuPathDB" id="TriTrypDB:LPAL13_220018800"/>
<feature type="domain" description="CFAP47-like immunoglobulin-like" evidence="9">
    <location>
        <begin position="2577"/>
        <end position="2684"/>
    </location>
</feature>
<dbReference type="PANTHER" id="PTHR45912">
    <property type="entry name" value="CILIA- AND FLAGELLA-ASSOCIATED PROTEIN 47"/>
    <property type="match status" value="1"/>
</dbReference>
<evidence type="ECO:0000256" key="5">
    <source>
        <dbReference type="ARBA" id="ARBA00023273"/>
    </source>
</evidence>
<evidence type="ECO:0000313" key="11">
    <source>
        <dbReference type="Proteomes" id="UP000063063"/>
    </source>
</evidence>
<name>A0A088S9X9_LEIPA</name>
<dbReference type="eggNOG" id="ENOG502QQ4Q">
    <property type="taxonomic scope" value="Eukaryota"/>
</dbReference>
<dbReference type="KEGG" id="lpan:LPMP_221520"/>
<gene>
    <name evidence="10" type="ORF">LPMP_221520</name>
</gene>
<dbReference type="InterPro" id="IPR058952">
    <property type="entry name" value="Ig_CFAP47"/>
</dbReference>
<feature type="domain" description="Cilia- and flagella-associated protein 47" evidence="8">
    <location>
        <begin position="1367"/>
        <end position="1575"/>
    </location>
</feature>
<evidence type="ECO:0000259" key="9">
    <source>
        <dbReference type="Pfam" id="PF26579"/>
    </source>
</evidence>
<evidence type="ECO:0000256" key="2">
    <source>
        <dbReference type="ARBA" id="ARBA00004496"/>
    </source>
</evidence>
<dbReference type="GO" id="GO:0005929">
    <property type="term" value="C:cilium"/>
    <property type="evidence" value="ECO:0007669"/>
    <property type="project" value="UniProtKB-SubCell"/>
</dbReference>
<dbReference type="Gene3D" id="2.60.40.10">
    <property type="entry name" value="Immunoglobulins"/>
    <property type="match status" value="8"/>
</dbReference>
<feature type="region of interest" description="Disordered" evidence="6">
    <location>
        <begin position="1"/>
        <end position="22"/>
    </location>
</feature>
<dbReference type="RefSeq" id="XP_010699153.1">
    <property type="nucleotide sequence ID" value="XM_010700851.1"/>
</dbReference>
<evidence type="ECO:0000259" key="8">
    <source>
        <dbReference type="Pfam" id="PF24529"/>
    </source>
</evidence>
<evidence type="ECO:0000259" key="7">
    <source>
        <dbReference type="Pfam" id="PF22544"/>
    </source>
</evidence>
<dbReference type="InterPro" id="IPR056343">
    <property type="entry name" value="CFAP47_dom"/>
</dbReference>
<dbReference type="EMBL" id="CP009391">
    <property type="protein sequence ID" value="AIN98446.1"/>
    <property type="molecule type" value="Genomic_DNA"/>
</dbReference>
<evidence type="ECO:0000313" key="10">
    <source>
        <dbReference type="EMBL" id="AIN98446.1"/>
    </source>
</evidence>
<dbReference type="PANTHER" id="PTHR45912:SF3">
    <property type="entry name" value="CILIA- AND FLAGELLA-ASSOCIATED PROTEIN 47"/>
    <property type="match status" value="1"/>
</dbReference>
<dbReference type="InterPro" id="IPR013783">
    <property type="entry name" value="Ig-like_fold"/>
</dbReference>
<dbReference type="InterPro" id="IPR053879">
    <property type="entry name" value="HYDIN_VesB_CFA65-like_Ig"/>
</dbReference>
<reference evidence="10 11" key="1">
    <citation type="journal article" date="2015" name="Sci. Rep.">
        <title>The genome of Leishmania panamensis: insights into genomics of the L. (Viannia) subgenus.</title>
        <authorList>
            <person name="Llanes A."/>
            <person name="Restrepo C.M."/>
            <person name="Vecchio G.D."/>
            <person name="Anguizola F.J."/>
            <person name="Lleonart R."/>
        </authorList>
    </citation>
    <scope>NUCLEOTIDE SEQUENCE [LARGE SCALE GENOMIC DNA]</scope>
    <source>
        <strain evidence="10 11">MHOM/PA/94/PSC-1</strain>
    </source>
</reference>
<dbReference type="Pfam" id="PF22544">
    <property type="entry name" value="HYDIN_VesB_CFA65-like_Ig"/>
    <property type="match status" value="1"/>
</dbReference>
<dbReference type="Pfam" id="PF26579">
    <property type="entry name" value="Ig_CFAP47"/>
    <property type="match status" value="1"/>
</dbReference>
<protein>
    <recommendedName>
        <fullName evidence="12">Abnormal spindle-like microcephaly-associated protein ASH domain-containing protein</fullName>
    </recommendedName>
</protein>
<evidence type="ECO:0000256" key="1">
    <source>
        <dbReference type="ARBA" id="ARBA00004138"/>
    </source>
</evidence>
<feature type="domain" description="HYDIN/VesB/CFA65-like Ig-like" evidence="7">
    <location>
        <begin position="392"/>
        <end position="484"/>
    </location>
</feature>
<keyword evidence="3" id="KW-0963">Cytoplasm</keyword>
<dbReference type="Proteomes" id="UP000063063">
    <property type="component" value="Chromosome 22"/>
</dbReference>
<keyword evidence="4" id="KW-0969">Cilium</keyword>
<proteinExistence type="predicted"/>
<feature type="compositionally biased region" description="Basic and acidic residues" evidence="6">
    <location>
        <begin position="8"/>
        <end position="22"/>
    </location>
</feature>
<sequence length="2797" mass="302970">MPAFSVHMQRDPSRGARGISDTKKSLQSFLPASLNRPAAASPPKPRMEVTPPAAEFTNYDVDTAYVMPLEVRNRTGEILTLRFVKPARHPGTFRLVNGASVRVAPGLAHTVEVEFTTHAPKDYADVLVILSSDGGCVEVPLTACRVPLIEFPSTVSFGKVEQQLVCPMRTLTLVNRGRKDAAVTFVLDEKEEKGCDVTCGVALSSTDVTVPAESRTYVTLELKPLPPGLYTWHIPVEMNGQRLPHLLEVTAEVVDCRSRLFDPQTHKEVVSVEFAETFAGNKASHPLEVVNGGSQAISFAIRSAHDISEGGVMPFRFVPTQGRLPPQGRLTVTALFTPQLKVRRTGWSATPSNALTETAEVRKYEALFSLLFVETEQTQTFRMVGTSCETLVRLSTSVIDFGTCVLKGLRESTLTVTNGVAHLPMRYALKCPPHFSVTPARGVVAGGGSATLRLAFRPRRLEPYVEVLTLTANNTVTCTVELRGTPLYREGAAAPATARSSGAEDEVAVPVAVDLGMIPAEGLTPPSLPRQVPAVVLIAEDTAMRSCRSGHVAPPVFDVYSLAKRRFHVTPTTSQERRDCKRELTPMEVLNVVLPSKSLDFGRVTIHADAVASLFVYNGTNASIQVSVPTEAEGPVTVEPVSQVVPARRMAQFDVHLRFGAIQSFQQVMRVTVNQQHYMRFSVLADVVPVEVTLSQTQVLLSLTGQAEEPVCTAQVALTNKGNCAAAYRWYLSSPSCEFEVEPQMGLLNAGEQRSATFYFLPAPGTSKASCEARLEVVGATEDKVLLLTGSVAPAKCVWGTSATFTSLPVAPGFKEAAAVSGVVALGRIAAGVPALAVLPITNKGSTNAYFSVGALPAWLSVSPSQGRVCAGETEELTVRVRHAVAGAVVHLVECNVAGMRRPLVARVEATVVAPSLSVELDGKEQGETHLDFGHVYVGCPQSRSVTLRNGGDVAAAVRVNLEACTYYSLDSAVLEEEGQQDILESRLSLSAMGEAQRSRLMPRMRSLRSLSVADRKLSFGVAAATVVVPPLAEYTLHLSFNPLRAAATQHCSVRWHQLGADDVHPLPPFTLEATALAPPVVLSATTVSFPGVVVGQRPPPQVVFVRHGDLSMPPSLPERRPVVWRLEMEDSTPSFLVEPHRGVLGVGEEHAVTITYLPMSAEQVQTYVLLKTEGAESPTGAPCARCAISASATDPRVRSDRTSLVFPAVPLGVAVETTVLLHNEGYDAVRVEYLGSCDPPLQVSFPDGHSMGAALRSTLPVTFTFCSPAPISVRSAIRLHTDAGGCIDIAISGSAVNSIISTEAFVSYMSLVTPTTITAGAADEGDDASYVLQCWASDHESVLMAKLPMVCTLPSAMDGTHGCSHDLVDAVEESIDWEAERAWLTAWWNAFVCRTPVQNLVEALQTTRGGIAGDMTYQFTGKRPRRAEALESSLTASTRVGKGGNAGPAATATIRSRKGTVTAHGGTRRQRALEVANTPLSSSASTIPKELRTLHTLIQYVRSCGGCLRDVELPFLLPFDAFLEHTAAHSSSALERLSGVAEDEDLELVFERRATALWVAVMRECLRLFYVSQVRVTSATSAPPALLGWLSSSLSQRSLSRSNIYSEEESLLLRWVTACVETFANGDNADLHNRLSAALPRCFEDLRDGQALIIVVLTYVPFLGRQVREAIVSAEQQSCEAHAAVLLDLLHTLRIPGLPLADAFVAAPPTQVVLLLTHLFVYLPKFINTVPVSFHGRALTALTETVTVENTSSQPHEYCVLLPDAPLFRANTDKLTVAPRSSAELTLSIIPRTRRPVTGQCLLVDCSSQVPPAERVPFVFQLKATPTMEPLQTVYMETPQYECLQSELHITNPFSVDCVVSLRVAQTRLPTATQKTDAGATPEVAAPWLDSDDASFWRHNHDAPFTVATEVLSLRRGEPTRLPFSFAPLSRGVYRLLLTFWEEWEGEFTWAVEATSGWPKPVDSNLELRVELGESCTSILDVKSSNPSLERCVKLYEDRAHNTQRTDLSRLLSGARYVVHFVNERMEGPNPFFATSEGSCLAPTTPAATWPVTFTFKPQCVGVYRTYVLLMSEADVRLLLVVGECVPRGDRRTLQFACPARQIILQQITLCNHSAAEDWLFAATFEGSAQFSGPHDVRVPSGRSKEYTIKYAPSWISEEETATLVLLNGITGQMHTYTLVGTAGAPLSEGILTLNCRARDHETLEMMVPNICSQDTTYFVKTDLMCCEGESSSLVIPRASSRRFALEATPNIGGDYSGHVTFTASNGRYVWYAVQLHVAPPEKEGLIELRTNVRALMVANVSVTNPLDTALMFKVHRYGAGLYGANTFQLAPKAAATYSLLFVPTQTGESTGRLSLVSEAAGEFWYELHMTVTETEPEPLPFPPTPIGQSQVMQVNLPNRSDVTSVLTVESTDAACFGVRPPRVVLPAHSESVVDLLFTPRCVGVEQTALVTLRNPELGCWRYKCVGTGTAPLAAEPLTCTCDVGTTATILLPFTNVLKCNTGVEVQLSGDTAAFALRTVPNGVVAAGASASLVVAFTPSLVKRHDAVVEVRPAVRRSDKTCDVTWTYPIEGYCVYRQTQPALRLRCASRMQCDDTVYVHAPGLTPGLAADFSVVFEADPQQSYAVAAAASVSCSVTMPSPYPDGFELNLKFTPLRPLVGSGWVVLRGAECGVWQYRVQLESTPAPVDDTIVLYGDYKESTSVSFDLYNVFPYRSSFFAYFTADSSNDFAVSPAHGVLLPFVCGQRGAATATNLQISAHPSSRIPQIEGTLVVDTDDMQWTFRVLGKFGHQFLPPN</sequence>
<evidence type="ECO:0008006" key="12">
    <source>
        <dbReference type="Google" id="ProtNLM"/>
    </source>
</evidence>
<accession>A0A088S9X9</accession>
<organism evidence="10 11">
    <name type="scientific">Leishmania panamensis</name>
    <dbReference type="NCBI Taxonomy" id="5679"/>
    <lineage>
        <taxon>Eukaryota</taxon>
        <taxon>Discoba</taxon>
        <taxon>Euglenozoa</taxon>
        <taxon>Kinetoplastea</taxon>
        <taxon>Metakinetoplastina</taxon>
        <taxon>Trypanosomatida</taxon>
        <taxon>Trypanosomatidae</taxon>
        <taxon>Leishmaniinae</taxon>
        <taxon>Leishmania</taxon>
        <taxon>Leishmania guyanensis species complex</taxon>
    </lineage>
</organism>
<dbReference type="VEuPathDB" id="TriTrypDB:LPMP_221520"/>
<dbReference type="GO" id="GO:0005737">
    <property type="term" value="C:cytoplasm"/>
    <property type="evidence" value="ECO:0007669"/>
    <property type="project" value="UniProtKB-SubCell"/>
</dbReference>